<evidence type="ECO:0000313" key="8">
    <source>
        <dbReference type="EMBL" id="ETW12610.1"/>
    </source>
</evidence>
<dbReference type="GO" id="GO:0005886">
    <property type="term" value="C:plasma membrane"/>
    <property type="evidence" value="ECO:0007669"/>
    <property type="project" value="UniProtKB-SubCell"/>
</dbReference>
<evidence type="ECO:0000313" key="9">
    <source>
        <dbReference type="Proteomes" id="UP000019063"/>
    </source>
</evidence>
<organism evidence="8 9">
    <name type="scientific">Roseivivax marinus</name>
    <dbReference type="NCBI Taxonomy" id="1379903"/>
    <lineage>
        <taxon>Bacteria</taxon>
        <taxon>Pseudomonadati</taxon>
        <taxon>Pseudomonadota</taxon>
        <taxon>Alphaproteobacteria</taxon>
        <taxon>Rhodobacterales</taxon>
        <taxon>Roseobacteraceae</taxon>
        <taxon>Roseivivax</taxon>
    </lineage>
</organism>
<gene>
    <name evidence="8" type="ORF">ATO8_11349</name>
</gene>
<reference evidence="8 9" key="1">
    <citation type="journal article" date="2014" name="Antonie Van Leeuwenhoek">
        <title>Roseivivax atlanticus sp. nov., isolated from surface seawater of the Atlantic Ocean.</title>
        <authorList>
            <person name="Li G."/>
            <person name="Lai Q."/>
            <person name="Liu X."/>
            <person name="Sun F."/>
            <person name="Shao Z."/>
        </authorList>
    </citation>
    <scope>NUCLEOTIDE SEQUENCE [LARGE SCALE GENOMIC DNA]</scope>
    <source>
        <strain evidence="8 9">22II-s10s</strain>
    </source>
</reference>
<evidence type="ECO:0000256" key="3">
    <source>
        <dbReference type="ARBA" id="ARBA00022692"/>
    </source>
</evidence>
<dbReference type="Gene3D" id="1.20.81.30">
    <property type="entry name" value="Type II secretion system (T2SS), domain F"/>
    <property type="match status" value="1"/>
</dbReference>
<keyword evidence="9" id="KW-1185">Reference proteome</keyword>
<dbReference type="PANTHER" id="PTHR35007:SF1">
    <property type="entry name" value="PILUS ASSEMBLY PROTEIN"/>
    <property type="match status" value="1"/>
</dbReference>
<dbReference type="RefSeq" id="WP_051487714.1">
    <property type="nucleotide sequence ID" value="NZ_AQQW01000006.1"/>
</dbReference>
<dbReference type="Proteomes" id="UP000019063">
    <property type="component" value="Unassembled WGS sequence"/>
</dbReference>
<dbReference type="Pfam" id="PF00482">
    <property type="entry name" value="T2SSF"/>
    <property type="match status" value="1"/>
</dbReference>
<sequence length="323" mass="34611">MSDIVLAEIATYAVYAAAFLGVFLTFSGLVQLLRRGETRAEARNRRMRLMEGGADTADILALLKPAEARTGLEALPGMTELPQALRQAGWRIGVRTFLALGAAAIVVVFAVAQTMIALPLALLAALILGGGAPVAVLVAARNARNAKLVAQLPDALDLLARGLRVGHPLNTSIGAVANEMPDPIGTEFGLIYDQVSFGDELTDAFTEFAERSGQEDVQYLAASINIQHGTGGDLARVISVLASVVRSRLSMRRRIKAISSEGRMSAFFLSGLPLFIFTTTMMSSPGYYGDVMDDPMFTPMMIIITTLVVLNALVLRKLVNFRI</sequence>
<dbReference type="AlphaFoldDB" id="W4HKV0"/>
<feature type="transmembrane region" description="Helical" evidence="6">
    <location>
        <begin position="296"/>
        <end position="315"/>
    </location>
</feature>
<dbReference type="eggNOG" id="COG4965">
    <property type="taxonomic scope" value="Bacteria"/>
</dbReference>
<keyword evidence="3 6" id="KW-0812">Transmembrane</keyword>
<evidence type="ECO:0000256" key="2">
    <source>
        <dbReference type="ARBA" id="ARBA00022475"/>
    </source>
</evidence>
<keyword evidence="5 6" id="KW-0472">Membrane</keyword>
<name>W4HKV0_9RHOB</name>
<evidence type="ECO:0000256" key="6">
    <source>
        <dbReference type="SAM" id="Phobius"/>
    </source>
</evidence>
<dbReference type="PANTHER" id="PTHR35007">
    <property type="entry name" value="INTEGRAL MEMBRANE PROTEIN-RELATED"/>
    <property type="match status" value="1"/>
</dbReference>
<evidence type="ECO:0000259" key="7">
    <source>
        <dbReference type="Pfam" id="PF00482"/>
    </source>
</evidence>
<protein>
    <submittedName>
        <fullName evidence="8">Type II secretion system protein F-like protein</fullName>
    </submittedName>
</protein>
<comment type="caution">
    <text evidence="8">The sequence shown here is derived from an EMBL/GenBank/DDBJ whole genome shotgun (WGS) entry which is preliminary data.</text>
</comment>
<evidence type="ECO:0000256" key="1">
    <source>
        <dbReference type="ARBA" id="ARBA00004651"/>
    </source>
</evidence>
<dbReference type="STRING" id="1379903.ATO8_11349"/>
<evidence type="ECO:0000256" key="5">
    <source>
        <dbReference type="ARBA" id="ARBA00023136"/>
    </source>
</evidence>
<comment type="subcellular location">
    <subcellularLocation>
        <location evidence="1">Cell membrane</location>
        <topology evidence="1">Multi-pass membrane protein</topology>
    </subcellularLocation>
</comment>
<dbReference type="PATRIC" id="fig|1317118.6.peg.2337"/>
<feature type="transmembrane region" description="Helical" evidence="6">
    <location>
        <begin position="118"/>
        <end position="140"/>
    </location>
</feature>
<feature type="domain" description="Type II secretion system protein GspF" evidence="7">
    <location>
        <begin position="156"/>
        <end position="279"/>
    </location>
</feature>
<keyword evidence="4 6" id="KW-1133">Transmembrane helix</keyword>
<feature type="transmembrane region" description="Helical" evidence="6">
    <location>
        <begin position="92"/>
        <end position="112"/>
    </location>
</feature>
<feature type="transmembrane region" description="Helical" evidence="6">
    <location>
        <begin position="264"/>
        <end position="284"/>
    </location>
</feature>
<accession>W4HKV0</accession>
<proteinExistence type="predicted"/>
<feature type="transmembrane region" description="Helical" evidence="6">
    <location>
        <begin position="12"/>
        <end position="33"/>
    </location>
</feature>
<dbReference type="InterPro" id="IPR042094">
    <property type="entry name" value="T2SS_GspF_sf"/>
</dbReference>
<keyword evidence="2" id="KW-1003">Cell membrane</keyword>
<evidence type="ECO:0000256" key="4">
    <source>
        <dbReference type="ARBA" id="ARBA00022989"/>
    </source>
</evidence>
<dbReference type="InterPro" id="IPR018076">
    <property type="entry name" value="T2SS_GspF_dom"/>
</dbReference>
<dbReference type="EMBL" id="AQQW01000006">
    <property type="protein sequence ID" value="ETW12610.1"/>
    <property type="molecule type" value="Genomic_DNA"/>
</dbReference>